<sequence>MQALTSLRTLVITSCGSLASLPRGIRNLSALETSVIGDCGKLNLMEMENTEDFNLSLSSLVLGELPQLETLPQWLQSSASNLQYMYIDDCPNFTALPDWLQNLTSLKRLEIIRCPELFSLPEGMHCLASLRELRIGLCPELCERCNPETGDDWSKIAHVPDVFLNGIKIKATAN</sequence>
<accession>A0A067JPY5</accession>
<name>A0A067JPY5_JATCU</name>
<evidence type="ECO:0000256" key="1">
    <source>
        <dbReference type="ARBA" id="ARBA00022821"/>
    </source>
</evidence>
<dbReference type="PANTHER" id="PTHR36766">
    <property type="entry name" value="PLANT BROAD-SPECTRUM MILDEW RESISTANCE PROTEIN RPW8"/>
    <property type="match status" value="1"/>
</dbReference>
<dbReference type="OrthoDB" id="2018467at2759"/>
<gene>
    <name evidence="2" type="ORF">JCGZ_21059</name>
</gene>
<reference evidence="2 3" key="1">
    <citation type="journal article" date="2014" name="PLoS ONE">
        <title>Global Analysis of Gene Expression Profiles in Physic Nut (Jatropha curcas L.) Seedlings Exposed to Salt Stress.</title>
        <authorList>
            <person name="Zhang L."/>
            <person name="Zhang C."/>
            <person name="Wu P."/>
            <person name="Chen Y."/>
            <person name="Li M."/>
            <person name="Jiang H."/>
            <person name="Wu G."/>
        </authorList>
    </citation>
    <scope>NUCLEOTIDE SEQUENCE [LARGE SCALE GENOMIC DNA]</scope>
    <source>
        <strain evidence="3">cv. GZQX0401</strain>
        <tissue evidence="2">Young leaves</tissue>
    </source>
</reference>
<keyword evidence="1" id="KW-0611">Plant defense</keyword>
<dbReference type="Proteomes" id="UP000027138">
    <property type="component" value="Unassembled WGS sequence"/>
</dbReference>
<proteinExistence type="predicted"/>
<dbReference type="SUPFAM" id="SSF52047">
    <property type="entry name" value="RNI-like"/>
    <property type="match status" value="1"/>
</dbReference>
<evidence type="ECO:0000313" key="2">
    <source>
        <dbReference type="EMBL" id="KDP26026.1"/>
    </source>
</evidence>
<dbReference type="EMBL" id="KK914930">
    <property type="protein sequence ID" value="KDP26026.1"/>
    <property type="molecule type" value="Genomic_DNA"/>
</dbReference>
<organism evidence="2 3">
    <name type="scientific">Jatropha curcas</name>
    <name type="common">Barbados nut</name>
    <dbReference type="NCBI Taxonomy" id="180498"/>
    <lineage>
        <taxon>Eukaryota</taxon>
        <taxon>Viridiplantae</taxon>
        <taxon>Streptophyta</taxon>
        <taxon>Embryophyta</taxon>
        <taxon>Tracheophyta</taxon>
        <taxon>Spermatophyta</taxon>
        <taxon>Magnoliopsida</taxon>
        <taxon>eudicotyledons</taxon>
        <taxon>Gunneridae</taxon>
        <taxon>Pentapetalae</taxon>
        <taxon>rosids</taxon>
        <taxon>fabids</taxon>
        <taxon>Malpighiales</taxon>
        <taxon>Euphorbiaceae</taxon>
        <taxon>Crotonoideae</taxon>
        <taxon>Jatropheae</taxon>
        <taxon>Jatropha</taxon>
    </lineage>
</organism>
<dbReference type="PANTHER" id="PTHR36766:SF61">
    <property type="entry name" value="NB-ARC DOMAIN DISEASE RESISTANCE PROTEIN"/>
    <property type="match status" value="1"/>
</dbReference>
<protein>
    <submittedName>
        <fullName evidence="2">Uncharacterized protein</fullName>
    </submittedName>
</protein>
<evidence type="ECO:0000313" key="3">
    <source>
        <dbReference type="Proteomes" id="UP000027138"/>
    </source>
</evidence>
<dbReference type="GO" id="GO:0006952">
    <property type="term" value="P:defense response"/>
    <property type="evidence" value="ECO:0007669"/>
    <property type="project" value="UniProtKB-KW"/>
</dbReference>
<keyword evidence="3" id="KW-1185">Reference proteome</keyword>
<dbReference type="Gene3D" id="3.80.10.10">
    <property type="entry name" value="Ribonuclease Inhibitor"/>
    <property type="match status" value="1"/>
</dbReference>
<dbReference type="InterPro" id="IPR032675">
    <property type="entry name" value="LRR_dom_sf"/>
</dbReference>
<dbReference type="AlphaFoldDB" id="A0A067JPY5"/>